<accession>A0A0L8I4G1</accession>
<feature type="region of interest" description="Disordered" evidence="1">
    <location>
        <begin position="79"/>
        <end position="98"/>
    </location>
</feature>
<evidence type="ECO:0000256" key="1">
    <source>
        <dbReference type="SAM" id="MobiDB-lite"/>
    </source>
</evidence>
<feature type="non-terminal residue" evidence="2">
    <location>
        <position position="98"/>
    </location>
</feature>
<dbReference type="AlphaFoldDB" id="A0A0L8I4G1"/>
<name>A0A0L8I4G1_OCTBM</name>
<protein>
    <submittedName>
        <fullName evidence="2">Uncharacterized protein</fullName>
    </submittedName>
</protein>
<evidence type="ECO:0000313" key="2">
    <source>
        <dbReference type="EMBL" id="KOF96376.1"/>
    </source>
</evidence>
<dbReference type="OrthoDB" id="2155209at2759"/>
<dbReference type="EMBL" id="KQ416582">
    <property type="protein sequence ID" value="KOF96376.1"/>
    <property type="molecule type" value="Genomic_DNA"/>
</dbReference>
<reference evidence="2" key="1">
    <citation type="submission" date="2015-07" db="EMBL/GenBank/DDBJ databases">
        <title>MeaNS - Measles Nucleotide Surveillance Program.</title>
        <authorList>
            <person name="Tran T."/>
            <person name="Druce J."/>
        </authorList>
    </citation>
    <scope>NUCLEOTIDE SEQUENCE</scope>
    <source>
        <strain evidence="2">UCB-OBI-ISO-001</strain>
        <tissue evidence="2">Gonad</tissue>
    </source>
</reference>
<proteinExistence type="predicted"/>
<sequence>MALQRVCQQQMTLRIPKTQIQRPAEVLPPKVPRSGTEPRTVWFLQALKSDLRDVLYSHKWTPDAYLIAKAYIAFDDAKAAQKDRSKPLRSTPKLLSKK</sequence>
<organism evidence="2">
    <name type="scientific">Octopus bimaculoides</name>
    <name type="common">California two-spotted octopus</name>
    <dbReference type="NCBI Taxonomy" id="37653"/>
    <lineage>
        <taxon>Eukaryota</taxon>
        <taxon>Metazoa</taxon>
        <taxon>Spiralia</taxon>
        <taxon>Lophotrochozoa</taxon>
        <taxon>Mollusca</taxon>
        <taxon>Cephalopoda</taxon>
        <taxon>Coleoidea</taxon>
        <taxon>Octopodiformes</taxon>
        <taxon>Octopoda</taxon>
        <taxon>Incirrata</taxon>
        <taxon>Octopodidae</taxon>
        <taxon>Octopus</taxon>
    </lineage>
</organism>
<dbReference type="STRING" id="37653.A0A0L8I4G1"/>
<gene>
    <name evidence="2" type="ORF">OCBIM_22035355mg</name>
</gene>